<dbReference type="InterPro" id="IPR012042">
    <property type="entry name" value="NeuTTM/CthTTM-like"/>
</dbReference>
<feature type="active site" description="Proton acceptor" evidence="1">
    <location>
        <position position="28"/>
    </location>
</feature>
<dbReference type="Pfam" id="PF01928">
    <property type="entry name" value="CYTH"/>
    <property type="match status" value="1"/>
</dbReference>
<proteinExistence type="predicted"/>
<evidence type="ECO:0000313" key="4">
    <source>
        <dbReference type="Proteomes" id="UP000239002"/>
    </source>
</evidence>
<dbReference type="RefSeq" id="WP_104514098.1">
    <property type="nucleotide sequence ID" value="NZ_MQVW01000027.1"/>
</dbReference>
<dbReference type="AlphaFoldDB" id="A0A2S6IR08"/>
<dbReference type="Proteomes" id="UP000239002">
    <property type="component" value="Unassembled WGS sequence"/>
</dbReference>
<dbReference type="SUPFAM" id="SSF55154">
    <property type="entry name" value="CYTH-like phosphatases"/>
    <property type="match status" value="1"/>
</dbReference>
<dbReference type="SMART" id="SM01118">
    <property type="entry name" value="CYTH"/>
    <property type="match status" value="1"/>
</dbReference>
<dbReference type="PANTHER" id="PTHR40114">
    <property type="entry name" value="SLR0698 PROTEIN"/>
    <property type="match status" value="1"/>
</dbReference>
<evidence type="ECO:0000259" key="2">
    <source>
        <dbReference type="PROSITE" id="PS51707"/>
    </source>
</evidence>
<dbReference type="InterPro" id="IPR023577">
    <property type="entry name" value="CYTH_domain"/>
</dbReference>
<keyword evidence="4" id="KW-1185">Reference proteome</keyword>
<feature type="domain" description="CYTH" evidence="2">
    <location>
        <begin position="1"/>
        <end position="148"/>
    </location>
</feature>
<dbReference type="EMBL" id="PTJE01000001">
    <property type="protein sequence ID" value="PPK96546.1"/>
    <property type="molecule type" value="Genomic_DNA"/>
</dbReference>
<dbReference type="OrthoDB" id="9805588at2"/>
<dbReference type="PIRSF" id="PIRSF016487">
    <property type="entry name" value="CYTH_UCP016487"/>
    <property type="match status" value="1"/>
</dbReference>
<name>A0A2S6IR08_9FLAO</name>
<dbReference type="CDD" id="cd07891">
    <property type="entry name" value="CYTH-like_CthTTM-like_1"/>
    <property type="match status" value="1"/>
</dbReference>
<dbReference type="PANTHER" id="PTHR40114:SF1">
    <property type="entry name" value="SLR0698 PROTEIN"/>
    <property type="match status" value="1"/>
</dbReference>
<sequence length="154" mass="18144">MTEIERKFLLKNTDFLKEKTGKRITQGYLTTDKERTVRVRIKGEKAFLTIKGKSNDSGLSRYEWEKEIDLEEAQQLLLLCLPGVIDKTRYEIAIEKHVWEIDIFHGENNGLTLAEIELQSETESFSKPEWIDKEVTGDVRYYNSYISEKPFCEW</sequence>
<reference evidence="3 4" key="1">
    <citation type="submission" date="2018-02" db="EMBL/GenBank/DDBJ databases">
        <title>Genomic Encyclopedia of Archaeal and Bacterial Type Strains, Phase II (KMG-II): from individual species to whole genera.</title>
        <authorList>
            <person name="Goeker M."/>
        </authorList>
    </citation>
    <scope>NUCLEOTIDE SEQUENCE [LARGE SCALE GENOMIC DNA]</scope>
    <source>
        <strain evidence="3 4">DSM 16809</strain>
    </source>
</reference>
<dbReference type="Gene3D" id="2.40.320.10">
    <property type="entry name" value="Hypothetical Protein Pfu-838710-001"/>
    <property type="match status" value="1"/>
</dbReference>
<dbReference type="PROSITE" id="PS51707">
    <property type="entry name" value="CYTH"/>
    <property type="match status" value="1"/>
</dbReference>
<gene>
    <name evidence="3" type="ORF">LY01_00369</name>
</gene>
<evidence type="ECO:0000313" key="3">
    <source>
        <dbReference type="EMBL" id="PPK96546.1"/>
    </source>
</evidence>
<accession>A0A2S6IR08</accession>
<dbReference type="InterPro" id="IPR033469">
    <property type="entry name" value="CYTH-like_dom_sf"/>
</dbReference>
<protein>
    <submittedName>
        <fullName evidence="3">CYTH domain-containing protein</fullName>
    </submittedName>
</protein>
<comment type="caution">
    <text evidence="3">The sequence shown here is derived from an EMBL/GenBank/DDBJ whole genome shotgun (WGS) entry which is preliminary data.</text>
</comment>
<evidence type="ECO:0000256" key="1">
    <source>
        <dbReference type="PIRSR" id="PIRSR016487-1"/>
    </source>
</evidence>
<organism evidence="3 4">
    <name type="scientific">Nonlabens xylanidelens</name>
    <dbReference type="NCBI Taxonomy" id="191564"/>
    <lineage>
        <taxon>Bacteria</taxon>
        <taxon>Pseudomonadati</taxon>
        <taxon>Bacteroidota</taxon>
        <taxon>Flavobacteriia</taxon>
        <taxon>Flavobacteriales</taxon>
        <taxon>Flavobacteriaceae</taxon>
        <taxon>Nonlabens</taxon>
    </lineage>
</organism>